<comment type="caution">
    <text evidence="9">The sequence shown here is derived from an EMBL/GenBank/DDBJ whole genome shotgun (WGS) entry which is preliminary data.</text>
</comment>
<keyword evidence="5 7" id="KW-0472">Membrane</keyword>
<feature type="transmembrane region" description="Helical" evidence="7">
    <location>
        <begin position="35"/>
        <end position="52"/>
    </location>
</feature>
<protein>
    <submittedName>
        <fullName evidence="9">Integral membrane protein</fullName>
    </submittedName>
</protein>
<feature type="compositionally biased region" description="Polar residues" evidence="6">
    <location>
        <begin position="105"/>
        <end position="114"/>
    </location>
</feature>
<dbReference type="EMBL" id="JAUSRA010000001">
    <property type="protein sequence ID" value="MDP9795778.1"/>
    <property type="molecule type" value="Genomic_DNA"/>
</dbReference>
<evidence type="ECO:0000256" key="4">
    <source>
        <dbReference type="ARBA" id="ARBA00022989"/>
    </source>
</evidence>
<dbReference type="PANTHER" id="PTHR40077:SF1">
    <property type="entry name" value="MEMBRANE PROTEIN"/>
    <property type="match status" value="1"/>
</dbReference>
<feature type="transmembrane region" description="Helical" evidence="7">
    <location>
        <begin position="58"/>
        <end position="77"/>
    </location>
</feature>
<dbReference type="PANTHER" id="PTHR40077">
    <property type="entry name" value="MEMBRANE PROTEIN-RELATED"/>
    <property type="match status" value="1"/>
</dbReference>
<feature type="region of interest" description="Disordered" evidence="6">
    <location>
        <begin position="94"/>
        <end position="114"/>
    </location>
</feature>
<comment type="subcellular location">
    <subcellularLocation>
        <location evidence="1">Cell membrane</location>
        <topology evidence="1">Multi-pass membrane protein</topology>
    </subcellularLocation>
</comment>
<evidence type="ECO:0000313" key="10">
    <source>
        <dbReference type="Proteomes" id="UP001240984"/>
    </source>
</evidence>
<evidence type="ECO:0000313" key="9">
    <source>
        <dbReference type="EMBL" id="MDP9795778.1"/>
    </source>
</evidence>
<reference evidence="9 10" key="1">
    <citation type="submission" date="2023-07" db="EMBL/GenBank/DDBJ databases">
        <title>Sequencing the genomes of 1000 actinobacteria strains.</title>
        <authorList>
            <person name="Klenk H.-P."/>
        </authorList>
    </citation>
    <scope>NUCLEOTIDE SEQUENCE [LARGE SCALE GENOMIC DNA]</scope>
    <source>
        <strain evidence="9 10">DSM 44710</strain>
    </source>
</reference>
<keyword evidence="4 7" id="KW-1133">Transmembrane helix</keyword>
<feature type="transmembrane region" description="Helical" evidence="7">
    <location>
        <begin position="6"/>
        <end position="23"/>
    </location>
</feature>
<sequence>MAIAEAFSWTGLLIGMFFKYVVVGNEIGVKIFGPIHGALFTAYVVLTLAVAVRNRWHWTTALVGLICSIPPLATLVFERWARRRGLLRERGVAETPEGLPLPSETGGSATHESA</sequence>
<evidence type="ECO:0000259" key="8">
    <source>
        <dbReference type="Pfam" id="PF12823"/>
    </source>
</evidence>
<accession>A0ABT9MWG3</accession>
<proteinExistence type="predicted"/>
<keyword evidence="3 7" id="KW-0812">Transmembrane</keyword>
<keyword evidence="2" id="KW-1003">Cell membrane</keyword>
<name>A0ABT9MWG3_9ACTN</name>
<evidence type="ECO:0000256" key="1">
    <source>
        <dbReference type="ARBA" id="ARBA00004651"/>
    </source>
</evidence>
<dbReference type="NCBIfam" id="TIGR03954">
    <property type="entry name" value="integ_memb_HG"/>
    <property type="match status" value="1"/>
</dbReference>
<dbReference type="Pfam" id="PF12823">
    <property type="entry name" value="DUF3817"/>
    <property type="match status" value="1"/>
</dbReference>
<feature type="domain" description="DUF3817" evidence="8">
    <location>
        <begin position="1"/>
        <end position="83"/>
    </location>
</feature>
<organism evidence="9 10">
    <name type="scientific">Catenuloplanes nepalensis</name>
    <dbReference type="NCBI Taxonomy" id="587533"/>
    <lineage>
        <taxon>Bacteria</taxon>
        <taxon>Bacillati</taxon>
        <taxon>Actinomycetota</taxon>
        <taxon>Actinomycetes</taxon>
        <taxon>Micromonosporales</taxon>
        <taxon>Micromonosporaceae</taxon>
        <taxon>Catenuloplanes</taxon>
    </lineage>
</organism>
<evidence type="ECO:0000256" key="3">
    <source>
        <dbReference type="ARBA" id="ARBA00022692"/>
    </source>
</evidence>
<evidence type="ECO:0000256" key="2">
    <source>
        <dbReference type="ARBA" id="ARBA00022475"/>
    </source>
</evidence>
<gene>
    <name evidence="9" type="ORF">J2S43_004290</name>
</gene>
<keyword evidence="10" id="KW-1185">Reference proteome</keyword>
<evidence type="ECO:0000256" key="6">
    <source>
        <dbReference type="SAM" id="MobiDB-lite"/>
    </source>
</evidence>
<evidence type="ECO:0000256" key="7">
    <source>
        <dbReference type="SAM" id="Phobius"/>
    </source>
</evidence>
<dbReference type="Proteomes" id="UP001240984">
    <property type="component" value="Unassembled WGS sequence"/>
</dbReference>
<dbReference type="InterPro" id="IPR023845">
    <property type="entry name" value="DUF3817_TM"/>
</dbReference>
<evidence type="ECO:0000256" key="5">
    <source>
        <dbReference type="ARBA" id="ARBA00023136"/>
    </source>
</evidence>